<dbReference type="InterPro" id="IPR003675">
    <property type="entry name" value="Rce1/LyrA-like_dom"/>
</dbReference>
<dbReference type="PATRIC" id="fig|226900.8.peg.4725"/>
<feature type="domain" description="CAAX prenyl protease 2/Lysostaphin resistance protein A-like" evidence="2">
    <location>
        <begin position="144"/>
        <end position="233"/>
    </location>
</feature>
<dbReference type="AlphaFoldDB" id="Q817I2"/>
<proteinExistence type="predicted"/>
<accession>Q817I2</accession>
<dbReference type="GO" id="GO:0006508">
    <property type="term" value="P:proteolysis"/>
    <property type="evidence" value="ECO:0007669"/>
    <property type="project" value="UniProtKB-KW"/>
</dbReference>
<dbReference type="Pfam" id="PF02517">
    <property type="entry name" value="Rce1-like"/>
    <property type="match status" value="1"/>
</dbReference>
<dbReference type="Proteomes" id="UP000001417">
    <property type="component" value="Chromosome"/>
</dbReference>
<dbReference type="PANTHER" id="PTHR36435:SF1">
    <property type="entry name" value="CAAX AMINO TERMINAL PROTEASE FAMILY PROTEIN"/>
    <property type="match status" value="1"/>
</dbReference>
<evidence type="ECO:0000313" key="3">
    <source>
        <dbReference type="EMBL" id="AAP11472.1"/>
    </source>
</evidence>
<dbReference type="GO" id="GO:0004175">
    <property type="term" value="F:endopeptidase activity"/>
    <property type="evidence" value="ECO:0007669"/>
    <property type="project" value="UniProtKB-ARBA"/>
</dbReference>
<evidence type="ECO:0000256" key="1">
    <source>
        <dbReference type="SAM" id="Phobius"/>
    </source>
</evidence>
<dbReference type="KEGG" id="bce:BC4565"/>
<sequence>MQPATQLSNEQKHSMSWGQFISSVLFAFFGTGLITMFLAMPLTIYTAGLTVKKQVALYESIANTASTVLQLAVLLFFIFKFEPAKKLLLKSFNFKTLKEWRTYVYLLLFFVINIILNYILLNYVFQDATKQQSSALSLDVFKQYQILLLLSFAILTPIFEELIFRGFILRFFSERFPFWIAAIVTSFFFGIAHTYSLGVMVITFFMGLLMAILCKKTKSIIPAMLFHIMNNMFGILELKRGIIAIPLFTLLS</sequence>
<feature type="transmembrane region" description="Helical" evidence="1">
    <location>
        <begin position="144"/>
        <end position="164"/>
    </location>
</feature>
<keyword evidence="1" id="KW-1133">Transmembrane helix</keyword>
<evidence type="ECO:0000259" key="2">
    <source>
        <dbReference type="Pfam" id="PF02517"/>
    </source>
</evidence>
<dbReference type="PANTHER" id="PTHR36435">
    <property type="entry name" value="SLR1288 PROTEIN"/>
    <property type="match status" value="1"/>
</dbReference>
<dbReference type="EMBL" id="AE016877">
    <property type="protein sequence ID" value="AAP11472.1"/>
    <property type="molecule type" value="Genomic_DNA"/>
</dbReference>
<keyword evidence="1" id="KW-0812">Transmembrane</keyword>
<feature type="transmembrane region" description="Helical" evidence="1">
    <location>
        <begin position="20"/>
        <end position="40"/>
    </location>
</feature>
<protein>
    <submittedName>
        <fullName evidence="3">CAAX amino terminal protease family</fullName>
    </submittedName>
</protein>
<dbReference type="GO" id="GO:0080120">
    <property type="term" value="P:CAAX-box protein maturation"/>
    <property type="evidence" value="ECO:0007669"/>
    <property type="project" value="UniProtKB-ARBA"/>
</dbReference>
<gene>
    <name evidence="3" type="ordered locus">BC_4565</name>
</gene>
<evidence type="ECO:0000313" key="4">
    <source>
        <dbReference type="Proteomes" id="UP000001417"/>
    </source>
</evidence>
<feature type="transmembrane region" description="Helical" evidence="1">
    <location>
        <begin position="198"/>
        <end position="214"/>
    </location>
</feature>
<keyword evidence="1" id="KW-0472">Membrane</keyword>
<feature type="transmembrane region" description="Helical" evidence="1">
    <location>
        <begin position="60"/>
        <end position="81"/>
    </location>
</feature>
<keyword evidence="3" id="KW-0378">Hydrolase</keyword>
<keyword evidence="4" id="KW-1185">Reference proteome</keyword>
<dbReference type="HOGENOM" id="CLU_102076_0_0_9"/>
<name>Q817I2_BACCR</name>
<organism evidence="3 4">
    <name type="scientific">Bacillus cereus (strain ATCC 14579 / DSM 31 / CCUG 7414 / JCM 2152 / NBRC 15305 / NCIMB 9373 / NCTC 2599 / NRRL B-3711)</name>
    <dbReference type="NCBI Taxonomy" id="226900"/>
    <lineage>
        <taxon>Bacteria</taxon>
        <taxon>Bacillati</taxon>
        <taxon>Bacillota</taxon>
        <taxon>Bacilli</taxon>
        <taxon>Bacillales</taxon>
        <taxon>Bacillaceae</taxon>
        <taxon>Bacillus</taxon>
        <taxon>Bacillus cereus group</taxon>
    </lineage>
</organism>
<feature type="transmembrane region" description="Helical" evidence="1">
    <location>
        <begin position="102"/>
        <end position="124"/>
    </location>
</feature>
<dbReference type="InterPro" id="IPR052710">
    <property type="entry name" value="CAAX_protease"/>
</dbReference>
<keyword evidence="3" id="KW-0645">Protease</keyword>
<dbReference type="RefSeq" id="WP_001182109.1">
    <property type="nucleotide sequence ID" value="NC_004722.1"/>
</dbReference>
<reference evidence="3 4" key="1">
    <citation type="journal article" date="2003" name="Nature">
        <title>Genome sequence of Bacillus cereus and comparative analysis with Bacillus anthracis.</title>
        <authorList>
            <person name="Ivanova N."/>
            <person name="Sorokin A."/>
            <person name="Anderson I."/>
            <person name="Galleron N."/>
            <person name="Candelon B."/>
            <person name="Kapatral V."/>
            <person name="Bhattacharyya A."/>
            <person name="Reznik G."/>
            <person name="Mikhailova N."/>
            <person name="Lapidus A."/>
            <person name="Chu L."/>
            <person name="Mazur M."/>
            <person name="Goltsman E."/>
            <person name="Larsen N."/>
            <person name="D'Souza M."/>
            <person name="Walunas T."/>
            <person name="Grechkin Y."/>
            <person name="Pusch G."/>
            <person name="Haselkorn R."/>
            <person name="Fonstein M."/>
            <person name="Ehrlich S.D."/>
            <person name="Overbeek R."/>
            <person name="Kyrpides N."/>
        </authorList>
    </citation>
    <scope>NUCLEOTIDE SEQUENCE [LARGE SCALE GENOMIC DNA]</scope>
    <source>
        <strain evidence="4">ATCC 14579 / DSM 31 / CCUG 7414 / JCM 2152 / NBRC 15305 / NCIMB 9373 / NCTC 2599 / NRRL B-3711</strain>
    </source>
</reference>